<comment type="caution">
    <text evidence="1">The sequence shown here is derived from an EMBL/GenBank/DDBJ whole genome shotgun (WGS) entry which is preliminary data.</text>
</comment>
<evidence type="ECO:0000313" key="2">
    <source>
        <dbReference type="Proteomes" id="UP001555786"/>
    </source>
</evidence>
<proteinExistence type="predicted"/>
<sequence>MSHDEAAHEGHAHDPSAKLVRMANQIGLFFASQREEVRVAGIAEHIRKFWEPRMRNQIFAHLDAGGEGIDPLVKKALESLREKA</sequence>
<protein>
    <submittedName>
        <fullName evidence="1">Formate dehydrogenase subunit delta</fullName>
    </submittedName>
</protein>
<evidence type="ECO:0000313" key="1">
    <source>
        <dbReference type="EMBL" id="MEW9308404.1"/>
    </source>
</evidence>
<dbReference type="InterPro" id="IPR021074">
    <property type="entry name" value="Formate_DH_dsu"/>
</dbReference>
<dbReference type="RefSeq" id="WP_367625489.1">
    <property type="nucleotide sequence ID" value="NZ_JBFNQD010000009.1"/>
</dbReference>
<keyword evidence="2" id="KW-1185">Reference proteome</keyword>
<accession>A0ABV3PSY2</accession>
<reference evidence="1 2" key="1">
    <citation type="submission" date="2024-07" db="EMBL/GenBank/DDBJ databases">
        <title>Description of Labrys sedimenti sp. nov., isolated from a diclofenac-degrading enrichment culture.</title>
        <authorList>
            <person name="Tancsics A."/>
            <person name="Csepanyi A."/>
        </authorList>
    </citation>
    <scope>NUCLEOTIDE SEQUENCE [LARGE SCALE GENOMIC DNA]</scope>
    <source>
        <strain evidence="1 2">LMG 23578</strain>
    </source>
</reference>
<dbReference type="Proteomes" id="UP001555786">
    <property type="component" value="Unassembled WGS sequence"/>
</dbReference>
<name>A0ABV3PSY2_9HYPH</name>
<organism evidence="1 2">
    <name type="scientific">Labrys neptuniae</name>
    <dbReference type="NCBI Taxonomy" id="376174"/>
    <lineage>
        <taxon>Bacteria</taxon>
        <taxon>Pseudomonadati</taxon>
        <taxon>Pseudomonadota</taxon>
        <taxon>Alphaproteobacteria</taxon>
        <taxon>Hyphomicrobiales</taxon>
        <taxon>Xanthobacteraceae</taxon>
        <taxon>Labrys</taxon>
    </lineage>
</organism>
<dbReference type="Pfam" id="PF11390">
    <property type="entry name" value="FdsD"/>
    <property type="match status" value="1"/>
</dbReference>
<gene>
    <name evidence="1" type="ORF">ABXS05_22820</name>
</gene>
<dbReference type="EMBL" id="JBFNQD010000009">
    <property type="protein sequence ID" value="MEW9308404.1"/>
    <property type="molecule type" value="Genomic_DNA"/>
</dbReference>